<organism evidence="2 3">
    <name type="scientific">Allisonella histaminiformans</name>
    <dbReference type="NCBI Taxonomy" id="209880"/>
    <lineage>
        <taxon>Bacteria</taxon>
        <taxon>Bacillati</taxon>
        <taxon>Bacillota</taxon>
        <taxon>Negativicutes</taxon>
        <taxon>Veillonellales</taxon>
        <taxon>Veillonellaceae</taxon>
        <taxon>Allisonella</taxon>
    </lineage>
</organism>
<dbReference type="InterPro" id="IPR050077">
    <property type="entry name" value="LexA_repressor"/>
</dbReference>
<dbReference type="InterPro" id="IPR001387">
    <property type="entry name" value="Cro/C1-type_HTH"/>
</dbReference>
<accession>A0A1G5VH29</accession>
<dbReference type="PROSITE" id="PS50943">
    <property type="entry name" value="HTH_CROC1"/>
    <property type="match status" value="1"/>
</dbReference>
<dbReference type="SUPFAM" id="SSF51306">
    <property type="entry name" value="LexA/Signal peptidase"/>
    <property type="match status" value="1"/>
</dbReference>
<dbReference type="Proteomes" id="UP000199689">
    <property type="component" value="Unassembled WGS sequence"/>
</dbReference>
<dbReference type="InterPro" id="IPR015927">
    <property type="entry name" value="Peptidase_S24_S26A/B/C"/>
</dbReference>
<dbReference type="OrthoDB" id="2475196at2"/>
<dbReference type="Gene3D" id="1.10.260.40">
    <property type="entry name" value="lambda repressor-like DNA-binding domains"/>
    <property type="match status" value="1"/>
</dbReference>
<keyword evidence="3" id="KW-1185">Reference proteome</keyword>
<dbReference type="EMBL" id="FMXA01000007">
    <property type="protein sequence ID" value="SDA45221.1"/>
    <property type="molecule type" value="Genomic_DNA"/>
</dbReference>
<dbReference type="PANTHER" id="PTHR33516:SF2">
    <property type="entry name" value="LEXA REPRESSOR-RELATED"/>
    <property type="match status" value="1"/>
</dbReference>
<proteinExistence type="predicted"/>
<dbReference type="SMART" id="SM00530">
    <property type="entry name" value="HTH_XRE"/>
    <property type="match status" value="1"/>
</dbReference>
<protein>
    <submittedName>
        <fullName evidence="2">Repressor LexA</fullName>
    </submittedName>
</protein>
<dbReference type="SUPFAM" id="SSF47413">
    <property type="entry name" value="lambda repressor-like DNA-binding domains"/>
    <property type="match status" value="1"/>
</dbReference>
<evidence type="ECO:0000313" key="3">
    <source>
        <dbReference type="Proteomes" id="UP000199689"/>
    </source>
</evidence>
<gene>
    <name evidence="2" type="ORF">SAMN02910343_00629</name>
</gene>
<dbReference type="InterPro" id="IPR036286">
    <property type="entry name" value="LexA/Signal_pep-like_sf"/>
</dbReference>
<name>A0A1G5VH29_9FIRM</name>
<dbReference type="InterPro" id="IPR039418">
    <property type="entry name" value="LexA-like"/>
</dbReference>
<dbReference type="Pfam" id="PF01381">
    <property type="entry name" value="HTH_3"/>
    <property type="match status" value="1"/>
</dbReference>
<evidence type="ECO:0000313" key="2">
    <source>
        <dbReference type="EMBL" id="SDA45221.1"/>
    </source>
</evidence>
<evidence type="ECO:0000259" key="1">
    <source>
        <dbReference type="PROSITE" id="PS50943"/>
    </source>
</evidence>
<dbReference type="GO" id="GO:0003677">
    <property type="term" value="F:DNA binding"/>
    <property type="evidence" value="ECO:0007669"/>
    <property type="project" value="InterPro"/>
</dbReference>
<dbReference type="CDD" id="cd06529">
    <property type="entry name" value="S24_LexA-like"/>
    <property type="match status" value="1"/>
</dbReference>
<dbReference type="InterPro" id="IPR010982">
    <property type="entry name" value="Lambda_DNA-bd_dom_sf"/>
</dbReference>
<reference evidence="2 3" key="1">
    <citation type="submission" date="2016-10" db="EMBL/GenBank/DDBJ databases">
        <authorList>
            <person name="de Groot N.N."/>
        </authorList>
    </citation>
    <scope>NUCLEOTIDE SEQUENCE [LARGE SCALE GENOMIC DNA]</scope>
    <source>
        <strain evidence="2 3">DSM 15230</strain>
    </source>
</reference>
<feature type="domain" description="HTH cro/C1-type" evidence="1">
    <location>
        <begin position="7"/>
        <end position="62"/>
    </location>
</feature>
<dbReference type="CDD" id="cd00093">
    <property type="entry name" value="HTH_XRE"/>
    <property type="match status" value="1"/>
</dbReference>
<sequence>MFIGNNIKRARELKGLTQDELAKRMGYKSRSTIARIENGDNDVSQSKLKKFAEILDVSIDFLLDDGNKKMQIPHSRGIRIPILGRVVAGIPLEAITDIEGYEEITPKMASLGEYFALRIKGHSMEPRIEDGEIVIVKQQEDVECGDVAIVLVNGDEATCKQVKKSPEGITLIGFNPVVYPPHFYSNKEIEELPVRVIGRVVESRKTW</sequence>
<dbReference type="AlphaFoldDB" id="A0A1G5VH29"/>
<dbReference type="Pfam" id="PF00717">
    <property type="entry name" value="Peptidase_S24"/>
    <property type="match status" value="1"/>
</dbReference>
<dbReference type="PANTHER" id="PTHR33516">
    <property type="entry name" value="LEXA REPRESSOR"/>
    <property type="match status" value="1"/>
</dbReference>
<dbReference type="GeneID" id="87755665"/>
<dbReference type="Gene3D" id="2.10.109.10">
    <property type="entry name" value="Umud Fragment, subunit A"/>
    <property type="match status" value="1"/>
</dbReference>
<dbReference type="RefSeq" id="WP_091363767.1">
    <property type="nucleotide sequence ID" value="NZ_FMXA01000007.1"/>
</dbReference>
<dbReference type="STRING" id="209880.SAMN02910343_00629"/>